<dbReference type="Pfam" id="PF07732">
    <property type="entry name" value="Cu-oxidase_3"/>
    <property type="match status" value="1"/>
</dbReference>
<dbReference type="NCBIfam" id="TIGR03389">
    <property type="entry name" value="laccase"/>
    <property type="match status" value="1"/>
</dbReference>
<feature type="chain" id="PRO_5042672344" description="Laccase" evidence="13">
    <location>
        <begin position="28"/>
        <end position="567"/>
    </location>
</feature>
<keyword evidence="18" id="KW-1185">Reference proteome</keyword>
<dbReference type="PROSITE" id="PS00079">
    <property type="entry name" value="MULTICOPPER_OXIDASE1"/>
    <property type="match status" value="1"/>
</dbReference>
<keyword evidence="9 13" id="KW-0677">Repeat</keyword>
<dbReference type="CDD" id="cd13897">
    <property type="entry name" value="CuRO_3_LCC_plant"/>
    <property type="match status" value="1"/>
</dbReference>
<dbReference type="CDD" id="cd13875">
    <property type="entry name" value="CuRO_2_LCC_plant"/>
    <property type="match status" value="1"/>
</dbReference>
<evidence type="ECO:0000256" key="1">
    <source>
        <dbReference type="ARBA" id="ARBA00000349"/>
    </source>
</evidence>
<dbReference type="FunFam" id="2.60.40.420:FF:000049">
    <property type="entry name" value="Laccase"/>
    <property type="match status" value="1"/>
</dbReference>
<comment type="similarity">
    <text evidence="4 13">Belongs to the multicopper oxidase family.</text>
</comment>
<evidence type="ECO:0000313" key="18">
    <source>
        <dbReference type="Proteomes" id="UP001327560"/>
    </source>
</evidence>
<comment type="function">
    <text evidence="2 13">Lignin degradation and detoxification of lignin-derived products.</text>
</comment>
<feature type="signal peptide" evidence="13">
    <location>
        <begin position="1"/>
        <end position="27"/>
    </location>
</feature>
<dbReference type="Proteomes" id="UP001327560">
    <property type="component" value="Chromosome 1"/>
</dbReference>
<dbReference type="FunFam" id="2.60.40.420:FF:000062">
    <property type="entry name" value="Laccase"/>
    <property type="match status" value="1"/>
</dbReference>
<reference evidence="17 18" key="1">
    <citation type="submission" date="2023-10" db="EMBL/GenBank/DDBJ databases">
        <title>Chromosome-scale genome assembly provides insights into flower coloration mechanisms of Canna indica.</title>
        <authorList>
            <person name="Li C."/>
        </authorList>
    </citation>
    <scope>NUCLEOTIDE SEQUENCE [LARGE SCALE GENOMIC DNA]</scope>
    <source>
        <tissue evidence="17">Flower</tissue>
    </source>
</reference>
<dbReference type="GO" id="GO:0046274">
    <property type="term" value="P:lignin catabolic process"/>
    <property type="evidence" value="ECO:0007669"/>
    <property type="project" value="UniProtKB-KW"/>
</dbReference>
<dbReference type="InterPro" id="IPR017761">
    <property type="entry name" value="Laccase"/>
</dbReference>
<dbReference type="CDD" id="cd13849">
    <property type="entry name" value="CuRO_1_LCC_plant"/>
    <property type="match status" value="1"/>
</dbReference>
<evidence type="ECO:0000259" key="16">
    <source>
        <dbReference type="Pfam" id="PF07732"/>
    </source>
</evidence>
<dbReference type="PROSITE" id="PS00080">
    <property type="entry name" value="MULTICOPPER_OXIDASE2"/>
    <property type="match status" value="1"/>
</dbReference>
<evidence type="ECO:0000256" key="6">
    <source>
        <dbReference type="ARBA" id="ARBA00022523"/>
    </source>
</evidence>
<feature type="domain" description="Plastocyanin-like" evidence="16">
    <location>
        <begin position="36"/>
        <end position="150"/>
    </location>
</feature>
<dbReference type="Gene3D" id="2.60.40.420">
    <property type="entry name" value="Cupredoxins - blue copper proteins"/>
    <property type="match status" value="3"/>
</dbReference>
<evidence type="ECO:0000256" key="13">
    <source>
        <dbReference type="RuleBase" id="RU361119"/>
    </source>
</evidence>
<feature type="domain" description="Plastocyanin-like" evidence="14">
    <location>
        <begin position="160"/>
        <end position="310"/>
    </location>
</feature>
<dbReference type="PANTHER" id="PTHR11709">
    <property type="entry name" value="MULTI-COPPER OXIDASE"/>
    <property type="match status" value="1"/>
</dbReference>
<keyword evidence="13" id="KW-0732">Signal</keyword>
<evidence type="ECO:0000256" key="7">
    <source>
        <dbReference type="ARBA" id="ARBA00022525"/>
    </source>
</evidence>
<dbReference type="Pfam" id="PF07731">
    <property type="entry name" value="Cu-oxidase_2"/>
    <property type="match status" value="1"/>
</dbReference>
<evidence type="ECO:0000256" key="8">
    <source>
        <dbReference type="ARBA" id="ARBA00022723"/>
    </source>
</evidence>
<dbReference type="GO" id="GO:0048046">
    <property type="term" value="C:apoplast"/>
    <property type="evidence" value="ECO:0007669"/>
    <property type="project" value="UniProtKB-SubCell"/>
</dbReference>
<evidence type="ECO:0000256" key="5">
    <source>
        <dbReference type="ARBA" id="ARBA00012297"/>
    </source>
</evidence>
<evidence type="ECO:0000256" key="2">
    <source>
        <dbReference type="ARBA" id="ARBA00002075"/>
    </source>
</evidence>
<dbReference type="InterPro" id="IPR011707">
    <property type="entry name" value="Cu-oxidase-like_N"/>
</dbReference>
<proteinExistence type="inferred from homology"/>
<keyword evidence="10 13" id="KW-0560">Oxidoreductase</keyword>
<comment type="cofactor">
    <cofactor evidence="13">
        <name>Cu cation</name>
        <dbReference type="ChEBI" id="CHEBI:23378"/>
    </cofactor>
    <text evidence="13">Binds 4 Cu cations per monomer.</text>
</comment>
<dbReference type="InterPro" id="IPR001117">
    <property type="entry name" value="Cu-oxidase_2nd"/>
</dbReference>
<dbReference type="InterPro" id="IPR034289">
    <property type="entry name" value="CuRO_3_LCC"/>
</dbReference>
<accession>A0AAQ3Q3S0</accession>
<feature type="domain" description="Plastocyanin-like" evidence="15">
    <location>
        <begin position="416"/>
        <end position="549"/>
    </location>
</feature>
<evidence type="ECO:0000259" key="15">
    <source>
        <dbReference type="Pfam" id="PF07731"/>
    </source>
</evidence>
<keyword evidence="8 13" id="KW-0479">Metal-binding</keyword>
<gene>
    <name evidence="17" type="ORF">Cni_G04207</name>
</gene>
<comment type="catalytic activity">
    <reaction evidence="1 13">
        <text>4 hydroquinone + O2 = 4 benzosemiquinone + 2 H2O</text>
        <dbReference type="Rhea" id="RHEA:11276"/>
        <dbReference type="ChEBI" id="CHEBI:15377"/>
        <dbReference type="ChEBI" id="CHEBI:15379"/>
        <dbReference type="ChEBI" id="CHEBI:17594"/>
        <dbReference type="ChEBI" id="CHEBI:17977"/>
        <dbReference type="EC" id="1.10.3.2"/>
    </reaction>
</comment>
<evidence type="ECO:0000256" key="4">
    <source>
        <dbReference type="ARBA" id="ARBA00010609"/>
    </source>
</evidence>
<keyword evidence="11 13" id="KW-0186">Copper</keyword>
<evidence type="ECO:0000256" key="11">
    <source>
        <dbReference type="ARBA" id="ARBA00023008"/>
    </source>
</evidence>
<dbReference type="Pfam" id="PF00394">
    <property type="entry name" value="Cu-oxidase"/>
    <property type="match status" value="1"/>
</dbReference>
<comment type="subcellular location">
    <subcellularLocation>
        <location evidence="3 13">Secreted</location>
        <location evidence="3 13">Extracellular space</location>
        <location evidence="3 13">Apoplast</location>
    </subcellularLocation>
</comment>
<dbReference type="GO" id="GO:0005507">
    <property type="term" value="F:copper ion binding"/>
    <property type="evidence" value="ECO:0007669"/>
    <property type="project" value="InterPro"/>
</dbReference>
<dbReference type="AlphaFoldDB" id="A0AAQ3Q3S0"/>
<dbReference type="PANTHER" id="PTHR11709:SF431">
    <property type="entry name" value="LACCASE-5"/>
    <property type="match status" value="1"/>
</dbReference>
<evidence type="ECO:0000256" key="10">
    <source>
        <dbReference type="ARBA" id="ARBA00023002"/>
    </source>
</evidence>
<keyword evidence="6 13" id="KW-0052">Apoplast</keyword>
<dbReference type="InterPro" id="IPR034285">
    <property type="entry name" value="CuRO_2_LCC"/>
</dbReference>
<dbReference type="SUPFAM" id="SSF49503">
    <property type="entry name" value="Cupredoxins"/>
    <property type="match status" value="3"/>
</dbReference>
<dbReference type="InterPro" id="IPR002355">
    <property type="entry name" value="Cu_oxidase_Cu_BS"/>
</dbReference>
<dbReference type="InterPro" id="IPR045087">
    <property type="entry name" value="Cu-oxidase_fam"/>
</dbReference>
<evidence type="ECO:0000256" key="12">
    <source>
        <dbReference type="ARBA" id="ARBA00023185"/>
    </source>
</evidence>
<organism evidence="17 18">
    <name type="scientific">Canna indica</name>
    <name type="common">Indian-shot</name>
    <dbReference type="NCBI Taxonomy" id="4628"/>
    <lineage>
        <taxon>Eukaryota</taxon>
        <taxon>Viridiplantae</taxon>
        <taxon>Streptophyta</taxon>
        <taxon>Embryophyta</taxon>
        <taxon>Tracheophyta</taxon>
        <taxon>Spermatophyta</taxon>
        <taxon>Magnoliopsida</taxon>
        <taxon>Liliopsida</taxon>
        <taxon>Zingiberales</taxon>
        <taxon>Cannaceae</taxon>
        <taxon>Canna</taxon>
    </lineage>
</organism>
<evidence type="ECO:0000256" key="3">
    <source>
        <dbReference type="ARBA" id="ARBA00004271"/>
    </source>
</evidence>
<dbReference type="InterPro" id="IPR034288">
    <property type="entry name" value="CuRO_1_LCC"/>
</dbReference>
<keyword evidence="7 13" id="KW-0964">Secreted</keyword>
<evidence type="ECO:0000313" key="17">
    <source>
        <dbReference type="EMBL" id="WOK95500.1"/>
    </source>
</evidence>
<dbReference type="EC" id="1.10.3.2" evidence="5 13"/>
<dbReference type="InterPro" id="IPR008972">
    <property type="entry name" value="Cupredoxin"/>
</dbReference>
<name>A0AAQ3Q3S0_9LILI</name>
<keyword evidence="12 13" id="KW-0439">Lignin degradation</keyword>
<sequence length="567" mass="61936">MESHSSPARLLLAPLFAFFLLFCCIDAEVHHKEFVVQATPVKRLCMAHNIITVNGQFPGPTIEVTNGDTLVINVVNRARYNVTMHWHGVRQMRTAWADGPEFVTQCPIRPGSSYTYRFTIEGQEGTLWWHAHSSWLRATVYGALIIRPKESFPFAKPKQEIPILLGEWWDRNPIDVVRQATRTGAAPNISDAFTVNGQPGDFYNCSSKDTTVIPVKAGETNLLRFINAALNTELFVAIANHKMTVVAADASYTKPFTTSVLMLGPGQTTDVLVTMDQPLSRYYIAARAYASAQGVPFDNTTTTAILSYDCGCADPGPAVPPAFPSLPAFNDTGAATAFSAGIKSPSEVHIPGPVDESLFFTVGLGLFNCPPGKTCGGPNNTRFAASMNNISFVLPNTVSILQAHYHQVPGVFTTDFPAVPPVQFDYTAQNVSRSLWQPNPATKLYKLKYGAVVQLVLQGTNIFAAENHPIHIHGYDFYVLAEGFGNFNAATDNAKFNLVNPPMRNTVAVPVNGWAVIRFKADNPGVWLMHCHLDVHITWGLAMAFLVEDGVGELQTLEAPPVDLPAC</sequence>
<evidence type="ECO:0000256" key="9">
    <source>
        <dbReference type="ARBA" id="ARBA00022737"/>
    </source>
</evidence>
<evidence type="ECO:0000259" key="14">
    <source>
        <dbReference type="Pfam" id="PF00394"/>
    </source>
</evidence>
<dbReference type="InterPro" id="IPR011706">
    <property type="entry name" value="Cu-oxidase_C"/>
</dbReference>
<dbReference type="EMBL" id="CP136890">
    <property type="protein sequence ID" value="WOK95500.1"/>
    <property type="molecule type" value="Genomic_DNA"/>
</dbReference>
<protein>
    <recommendedName>
        <fullName evidence="5 13">Laccase</fullName>
        <ecNumber evidence="5 13">1.10.3.2</ecNumber>
    </recommendedName>
    <alternativeName>
        <fullName evidence="13">Benzenediol:oxygen oxidoreductase</fullName>
    </alternativeName>
    <alternativeName>
        <fullName evidence="13">Diphenol oxidase</fullName>
    </alternativeName>
    <alternativeName>
        <fullName evidence="13">Urishiol oxidase</fullName>
    </alternativeName>
</protein>
<dbReference type="InterPro" id="IPR033138">
    <property type="entry name" value="Cu_oxidase_CS"/>
</dbReference>
<dbReference type="GO" id="GO:0052716">
    <property type="term" value="F:hydroquinone:oxygen oxidoreductase activity"/>
    <property type="evidence" value="ECO:0007669"/>
    <property type="project" value="UniProtKB-EC"/>
</dbReference>